<keyword evidence="5" id="KW-0418">Kinase</keyword>
<dbReference type="Gene3D" id="3.80.10.10">
    <property type="entry name" value="Ribonuclease Inhibitor"/>
    <property type="match status" value="1"/>
</dbReference>
<dbReference type="PANTHER" id="PTHR47988">
    <property type="entry name" value="SOMATIC EMBRYOGENESIS RECEPTOR KINASE 1"/>
    <property type="match status" value="1"/>
</dbReference>
<reference evidence="6" key="1">
    <citation type="journal article" date="2024" name="IScience">
        <title>Strigolactones Initiate the Formation of Haustorium-like Structures in Castilleja.</title>
        <authorList>
            <person name="Buerger M."/>
            <person name="Peterson D."/>
            <person name="Chory J."/>
        </authorList>
    </citation>
    <scope>NUCLEOTIDE SEQUENCE [LARGE SCALE GENOMIC DNA]</scope>
</reference>
<dbReference type="AlphaFoldDB" id="A0ABD3BW77"/>
<keyword evidence="5" id="KW-0808">Transferase</keyword>
<feature type="domain" description="Leucine-rich repeat-containing N-terminal plant-type" evidence="4">
    <location>
        <begin position="27"/>
        <end position="64"/>
    </location>
</feature>
<keyword evidence="3" id="KW-0677">Repeat</keyword>
<organism evidence="5 6">
    <name type="scientific">Castilleja foliolosa</name>
    <dbReference type="NCBI Taxonomy" id="1961234"/>
    <lineage>
        <taxon>Eukaryota</taxon>
        <taxon>Viridiplantae</taxon>
        <taxon>Streptophyta</taxon>
        <taxon>Embryophyta</taxon>
        <taxon>Tracheophyta</taxon>
        <taxon>Spermatophyta</taxon>
        <taxon>Magnoliopsida</taxon>
        <taxon>eudicotyledons</taxon>
        <taxon>Gunneridae</taxon>
        <taxon>Pentapetalae</taxon>
        <taxon>asterids</taxon>
        <taxon>lamiids</taxon>
        <taxon>Lamiales</taxon>
        <taxon>Orobanchaceae</taxon>
        <taxon>Pedicularideae</taxon>
        <taxon>Castillejinae</taxon>
        <taxon>Castilleja</taxon>
    </lineage>
</organism>
<dbReference type="Proteomes" id="UP001632038">
    <property type="component" value="Unassembled WGS sequence"/>
</dbReference>
<dbReference type="SUPFAM" id="SSF52058">
    <property type="entry name" value="L domain-like"/>
    <property type="match status" value="1"/>
</dbReference>
<dbReference type="FunFam" id="3.80.10.10:FF:000024">
    <property type="entry name" value="Somatic embryogenesis receptor kinase 1"/>
    <property type="match status" value="1"/>
</dbReference>
<dbReference type="PRINTS" id="PR00019">
    <property type="entry name" value="LEURICHRPT"/>
</dbReference>
<dbReference type="Pfam" id="PF08263">
    <property type="entry name" value="LRRNT_2"/>
    <property type="match status" value="1"/>
</dbReference>
<comment type="caution">
    <text evidence="5">The sequence shown here is derived from an EMBL/GenBank/DDBJ whole genome shotgun (WGS) entry which is preliminary data.</text>
</comment>
<sequence>MDRLSMASLIVGWFILIIFPFTIVYADYQGDALYALRQALDDPNDYLITWDNTLVDPSTWFHVTWNDTSKGVERIDLGDSMLSGPLVPELGNLDKLKYLELHDNKINGPIPKELGNLANLVSLDLNNNNLTGPIPEELGKLTNLRFLHLNDNNLSGRIPVHELAKISASNPDVIMGRFFLKLVIVASNFEEILVFFDQKQHSEFKSMLRHVM</sequence>
<accession>A0ABD3BW77</accession>
<evidence type="ECO:0000256" key="2">
    <source>
        <dbReference type="ARBA" id="ARBA00022729"/>
    </source>
</evidence>
<dbReference type="EC" id="2.7.1.-" evidence="5"/>
<dbReference type="InterPro" id="IPR013210">
    <property type="entry name" value="LRR_N_plant-typ"/>
</dbReference>
<gene>
    <name evidence="5" type="primary">SERK1_10</name>
    <name evidence="5" type="ORF">CASFOL_036366</name>
</gene>
<keyword evidence="6" id="KW-1185">Reference proteome</keyword>
<dbReference type="Pfam" id="PF13855">
    <property type="entry name" value="LRR_8"/>
    <property type="match status" value="1"/>
</dbReference>
<keyword evidence="2" id="KW-0732">Signal</keyword>
<name>A0ABD3BW77_9LAMI</name>
<dbReference type="InterPro" id="IPR001611">
    <property type="entry name" value="Leu-rich_rpt"/>
</dbReference>
<keyword evidence="1" id="KW-0433">Leucine-rich repeat</keyword>
<evidence type="ECO:0000259" key="4">
    <source>
        <dbReference type="Pfam" id="PF08263"/>
    </source>
</evidence>
<evidence type="ECO:0000313" key="6">
    <source>
        <dbReference type="Proteomes" id="UP001632038"/>
    </source>
</evidence>
<dbReference type="EMBL" id="JAVIJP010000066">
    <property type="protein sequence ID" value="KAL3621454.1"/>
    <property type="molecule type" value="Genomic_DNA"/>
</dbReference>
<dbReference type="InterPro" id="IPR032675">
    <property type="entry name" value="LRR_dom_sf"/>
</dbReference>
<evidence type="ECO:0000256" key="3">
    <source>
        <dbReference type="ARBA" id="ARBA00022737"/>
    </source>
</evidence>
<dbReference type="GO" id="GO:0016301">
    <property type="term" value="F:kinase activity"/>
    <property type="evidence" value="ECO:0007669"/>
    <property type="project" value="UniProtKB-KW"/>
</dbReference>
<evidence type="ECO:0000313" key="5">
    <source>
        <dbReference type="EMBL" id="KAL3621454.1"/>
    </source>
</evidence>
<protein>
    <submittedName>
        <fullName evidence="5">Protein kinase superfamily</fullName>
        <ecNumber evidence="5">2.7.1.-</ecNumber>
    </submittedName>
</protein>
<proteinExistence type="predicted"/>
<evidence type="ECO:0000256" key="1">
    <source>
        <dbReference type="ARBA" id="ARBA00022614"/>
    </source>
</evidence>